<protein>
    <submittedName>
        <fullName evidence="2">Uncharacterized protein</fullName>
    </submittedName>
</protein>
<keyword evidence="3" id="KW-1185">Reference proteome</keyword>
<keyword evidence="1" id="KW-0472">Membrane</keyword>
<proteinExistence type="predicted"/>
<keyword evidence="1" id="KW-1133">Transmembrane helix</keyword>
<dbReference type="EMBL" id="BOOQ01000046">
    <property type="protein sequence ID" value="GII49844.1"/>
    <property type="molecule type" value="Genomic_DNA"/>
</dbReference>
<organism evidence="2 3">
    <name type="scientific">Planotetraspora silvatica</name>
    <dbReference type="NCBI Taxonomy" id="234614"/>
    <lineage>
        <taxon>Bacteria</taxon>
        <taxon>Bacillati</taxon>
        <taxon>Actinomycetota</taxon>
        <taxon>Actinomycetes</taxon>
        <taxon>Streptosporangiales</taxon>
        <taxon>Streptosporangiaceae</taxon>
        <taxon>Planotetraspora</taxon>
    </lineage>
</organism>
<evidence type="ECO:0000313" key="2">
    <source>
        <dbReference type="EMBL" id="GII49844.1"/>
    </source>
</evidence>
<reference evidence="2" key="1">
    <citation type="submission" date="2021-01" db="EMBL/GenBank/DDBJ databases">
        <title>Whole genome shotgun sequence of Planotetraspora silvatica NBRC 100141.</title>
        <authorList>
            <person name="Komaki H."/>
            <person name="Tamura T."/>
        </authorList>
    </citation>
    <scope>NUCLEOTIDE SEQUENCE</scope>
    <source>
        <strain evidence="2">NBRC 100141</strain>
    </source>
</reference>
<dbReference type="AlphaFoldDB" id="A0A8J3UWS4"/>
<gene>
    <name evidence="2" type="ORF">Psi02_62680</name>
</gene>
<name>A0A8J3UWS4_9ACTN</name>
<evidence type="ECO:0000256" key="1">
    <source>
        <dbReference type="SAM" id="Phobius"/>
    </source>
</evidence>
<accession>A0A8J3UWS4</accession>
<dbReference type="Proteomes" id="UP000644610">
    <property type="component" value="Unassembled WGS sequence"/>
</dbReference>
<keyword evidence="1" id="KW-0812">Transmembrane</keyword>
<feature type="transmembrane region" description="Helical" evidence="1">
    <location>
        <begin position="46"/>
        <end position="65"/>
    </location>
</feature>
<evidence type="ECO:0000313" key="3">
    <source>
        <dbReference type="Proteomes" id="UP000644610"/>
    </source>
</evidence>
<sequence length="102" mass="11004">MAQAAPRALSDCRAPPRRHPVTAGVMLVVYAIVQAEPYGWVSCGTLIPLVLGVVLLAGLVLERVFESMEALGYVYNQGAASLRRQTAGDQRRKSCRPKATHA</sequence>
<comment type="caution">
    <text evidence="2">The sequence shown here is derived from an EMBL/GenBank/DDBJ whole genome shotgun (WGS) entry which is preliminary data.</text>
</comment>